<evidence type="ECO:0000313" key="3">
    <source>
        <dbReference type="EMBL" id="GMI39135.1"/>
    </source>
</evidence>
<evidence type="ECO:0000256" key="2">
    <source>
        <dbReference type="SAM" id="Phobius"/>
    </source>
</evidence>
<accession>A0A9W7GBJ0</accession>
<dbReference type="Proteomes" id="UP001165065">
    <property type="component" value="Unassembled WGS sequence"/>
</dbReference>
<sequence length="333" mass="34323">MCIGIPEGQQRIHNFAYMGYSFESDDFICEGSGNFRPFLMPDALAPDVGGDYSNNGVTSCYWRAWTYMGYPENDRSGMNGFDDNGPTPESIKAAISPDGDIAKLCCNETLVAFFDELVAAGCCSTAQHICGPNSCGVDSGTQAPTPSPPPTAAPTTSPTASPTPGPTMSPTASPTTSPTTSAPTTSPTTSAPTTSPTTSAPTTSSPTAAPTTSTPTTSPTPLPTTSPTSPPTPGPTLSPTLSPTVALASGFELGNATTGGLVGGGLVFCAVCFAVYKFYFKSETIKKDAFRQRGDTVEKGFHQSYELATAQPATAVPVYSGELLSIKDVQTSL</sequence>
<keyword evidence="2" id="KW-0472">Membrane</keyword>
<feature type="compositionally biased region" description="Pro residues" evidence="1">
    <location>
        <begin position="218"/>
        <end position="236"/>
    </location>
</feature>
<protein>
    <submittedName>
        <fullName evidence="3">Uncharacterized protein</fullName>
    </submittedName>
</protein>
<dbReference type="EMBL" id="BRYA01000098">
    <property type="protein sequence ID" value="GMI39135.1"/>
    <property type="molecule type" value="Genomic_DNA"/>
</dbReference>
<comment type="caution">
    <text evidence="3">The sequence shown here is derived from an EMBL/GenBank/DDBJ whole genome shotgun (WGS) entry which is preliminary data.</text>
</comment>
<proteinExistence type="predicted"/>
<keyword evidence="4" id="KW-1185">Reference proteome</keyword>
<evidence type="ECO:0000313" key="4">
    <source>
        <dbReference type="Proteomes" id="UP001165065"/>
    </source>
</evidence>
<reference evidence="4" key="1">
    <citation type="journal article" date="2023" name="Commun. Biol.">
        <title>Genome analysis of Parmales, the sister group of diatoms, reveals the evolutionary specialization of diatoms from phago-mixotrophs to photoautotrophs.</title>
        <authorList>
            <person name="Ban H."/>
            <person name="Sato S."/>
            <person name="Yoshikawa S."/>
            <person name="Yamada K."/>
            <person name="Nakamura Y."/>
            <person name="Ichinomiya M."/>
            <person name="Sato N."/>
            <person name="Blanc-Mathieu R."/>
            <person name="Endo H."/>
            <person name="Kuwata A."/>
            <person name="Ogata H."/>
        </authorList>
    </citation>
    <scope>NUCLEOTIDE SEQUENCE [LARGE SCALE GENOMIC DNA]</scope>
</reference>
<feature type="transmembrane region" description="Helical" evidence="2">
    <location>
        <begin position="261"/>
        <end position="280"/>
    </location>
</feature>
<feature type="region of interest" description="Disordered" evidence="1">
    <location>
        <begin position="138"/>
        <end position="241"/>
    </location>
</feature>
<evidence type="ECO:0000256" key="1">
    <source>
        <dbReference type="SAM" id="MobiDB-lite"/>
    </source>
</evidence>
<keyword evidence="2" id="KW-1133">Transmembrane helix</keyword>
<dbReference type="PRINTS" id="PR01217">
    <property type="entry name" value="PRICHEXTENSN"/>
</dbReference>
<keyword evidence="2" id="KW-0812">Transmembrane</keyword>
<gene>
    <name evidence="3" type="ORF">TrCOL_g10424</name>
</gene>
<name>A0A9W7GBJ0_9STRA</name>
<dbReference type="AlphaFoldDB" id="A0A9W7GBJ0"/>
<organism evidence="3 4">
    <name type="scientific">Triparma columacea</name>
    <dbReference type="NCBI Taxonomy" id="722753"/>
    <lineage>
        <taxon>Eukaryota</taxon>
        <taxon>Sar</taxon>
        <taxon>Stramenopiles</taxon>
        <taxon>Ochrophyta</taxon>
        <taxon>Bolidophyceae</taxon>
        <taxon>Parmales</taxon>
        <taxon>Triparmaceae</taxon>
        <taxon>Triparma</taxon>
    </lineage>
</organism>
<feature type="compositionally biased region" description="Low complexity" evidence="1">
    <location>
        <begin position="168"/>
        <end position="217"/>
    </location>
</feature>